<dbReference type="Gene3D" id="3.40.50.2000">
    <property type="entry name" value="Glycogen Phosphorylase B"/>
    <property type="match status" value="2"/>
</dbReference>
<protein>
    <recommendedName>
        <fullName evidence="2">Glycosyl transferase family 1 domain-containing protein</fullName>
    </recommendedName>
</protein>
<evidence type="ECO:0000259" key="2">
    <source>
        <dbReference type="Pfam" id="PF00534"/>
    </source>
</evidence>
<gene>
    <name evidence="3" type="ORF">GCM10011531_04530</name>
</gene>
<comment type="caution">
    <text evidence="3">The sequence shown here is derived from an EMBL/GenBank/DDBJ whole genome shotgun (WGS) entry which is preliminary data.</text>
</comment>
<sequence length="427" mass="48145">MKVLIVNTFDKGGAANACLRLHEGLLQQGVESKVLLKHKQKSLQQTYEFNQINKPKSKFQLIKHKCLSFLRVIGLIKKSKETPKQQFFKHRQLGLELFSFPESSLDITSSPLYKEADIINLHWVSNFLDYDSFFRNNTKPIVWTLHDMNPFTGGEHYLETFLGIDASGNPIPRILTNEEQLVANKNLILKQKAIEYSSNINIVAPSKWLCQVAKNSTVFKTLDVHCIPYGINSEIFQPRDQNYSRNILNIPKDKTVILFVADSIDNHRKGYAYLKKALKMMQNDDVVLCAVGSKNSGLDSFKNIIELGTINDELLMSIAYSAADVFVIPSLMDNLPNTVLESLMCGTPVIGFPVGGITDMIKNEQNGLLAKSISSQSLLESLEQFLKIKSSFNNAEISLAAKEKYDLSIQANAYIKLYSEILKKEIL</sequence>
<feature type="domain" description="Glycosyl transferase family 1" evidence="2">
    <location>
        <begin position="244"/>
        <end position="389"/>
    </location>
</feature>
<dbReference type="GO" id="GO:0009103">
    <property type="term" value="P:lipopolysaccharide biosynthetic process"/>
    <property type="evidence" value="ECO:0007669"/>
    <property type="project" value="TreeGrafter"/>
</dbReference>
<proteinExistence type="predicted"/>
<dbReference type="PANTHER" id="PTHR46401">
    <property type="entry name" value="GLYCOSYLTRANSFERASE WBBK-RELATED"/>
    <property type="match status" value="1"/>
</dbReference>
<name>A0A8J2XF98_9FLAO</name>
<dbReference type="Proteomes" id="UP000598120">
    <property type="component" value="Unassembled WGS sequence"/>
</dbReference>
<dbReference type="AlphaFoldDB" id="A0A8J2XF98"/>
<evidence type="ECO:0000313" key="3">
    <source>
        <dbReference type="EMBL" id="GFZ78088.1"/>
    </source>
</evidence>
<dbReference type="EMBL" id="BMIC01000001">
    <property type="protein sequence ID" value="GFZ78088.1"/>
    <property type="molecule type" value="Genomic_DNA"/>
</dbReference>
<organism evidence="3 4">
    <name type="scientific">Aquaticitalea lipolytica</name>
    <dbReference type="NCBI Taxonomy" id="1247562"/>
    <lineage>
        <taxon>Bacteria</taxon>
        <taxon>Pseudomonadati</taxon>
        <taxon>Bacteroidota</taxon>
        <taxon>Flavobacteriia</taxon>
        <taxon>Flavobacteriales</taxon>
        <taxon>Flavobacteriaceae</taxon>
        <taxon>Aquaticitalea</taxon>
    </lineage>
</organism>
<evidence type="ECO:0000313" key="4">
    <source>
        <dbReference type="Proteomes" id="UP000598120"/>
    </source>
</evidence>
<dbReference type="InterPro" id="IPR001296">
    <property type="entry name" value="Glyco_trans_1"/>
</dbReference>
<accession>A0A8J2XF98</accession>
<reference evidence="3 4" key="1">
    <citation type="journal article" date="2014" name="Int. J. Syst. Evol. Microbiol.">
        <title>Complete genome sequence of Corynebacterium casei LMG S-19264T (=DSM 44701T), isolated from a smear-ripened cheese.</title>
        <authorList>
            <consortium name="US DOE Joint Genome Institute (JGI-PGF)"/>
            <person name="Walter F."/>
            <person name="Albersmeier A."/>
            <person name="Kalinowski J."/>
            <person name="Ruckert C."/>
        </authorList>
    </citation>
    <scope>NUCLEOTIDE SEQUENCE [LARGE SCALE GENOMIC DNA]</scope>
    <source>
        <strain evidence="3 4">CGMCC 1.15295</strain>
    </source>
</reference>
<dbReference type="PANTHER" id="PTHR46401:SF2">
    <property type="entry name" value="GLYCOSYLTRANSFERASE WBBK-RELATED"/>
    <property type="match status" value="1"/>
</dbReference>
<evidence type="ECO:0000256" key="1">
    <source>
        <dbReference type="ARBA" id="ARBA00022679"/>
    </source>
</evidence>
<dbReference type="SUPFAM" id="SSF53756">
    <property type="entry name" value="UDP-Glycosyltransferase/glycogen phosphorylase"/>
    <property type="match status" value="1"/>
</dbReference>
<dbReference type="GO" id="GO:0016757">
    <property type="term" value="F:glycosyltransferase activity"/>
    <property type="evidence" value="ECO:0007669"/>
    <property type="project" value="InterPro"/>
</dbReference>
<dbReference type="RefSeq" id="WP_188604714.1">
    <property type="nucleotide sequence ID" value="NZ_BMIC01000001.1"/>
</dbReference>
<dbReference type="Pfam" id="PF00534">
    <property type="entry name" value="Glycos_transf_1"/>
    <property type="match status" value="1"/>
</dbReference>
<keyword evidence="1" id="KW-0808">Transferase</keyword>
<keyword evidence="4" id="KW-1185">Reference proteome</keyword>